<dbReference type="GO" id="GO:0006865">
    <property type="term" value="P:amino acid transport"/>
    <property type="evidence" value="ECO:0007669"/>
    <property type="project" value="UniProtKB-KW"/>
</dbReference>
<accession>A0A7S0C654</accession>
<feature type="transmembrane region" description="Helical" evidence="9">
    <location>
        <begin position="156"/>
        <end position="178"/>
    </location>
</feature>
<name>A0A7S0C654_9STRA</name>
<evidence type="ECO:0000256" key="3">
    <source>
        <dbReference type="ARBA" id="ARBA00022448"/>
    </source>
</evidence>
<protein>
    <recommendedName>
        <fullName evidence="11">Major facilitator superfamily (MFS) profile domain-containing protein</fullName>
    </recommendedName>
</protein>
<keyword evidence="5" id="KW-0029">Amino-acid transport</keyword>
<evidence type="ECO:0000256" key="1">
    <source>
        <dbReference type="ARBA" id="ARBA00004141"/>
    </source>
</evidence>
<dbReference type="PANTHER" id="PTHR20772:SF2">
    <property type="entry name" value="PROTEIN FMP42"/>
    <property type="match status" value="1"/>
</dbReference>
<keyword evidence="3" id="KW-0813">Transport</keyword>
<dbReference type="PANTHER" id="PTHR20772">
    <property type="entry name" value="PROTEIN FMP42"/>
    <property type="match status" value="1"/>
</dbReference>
<feature type="transmembrane region" description="Helical" evidence="9">
    <location>
        <begin position="85"/>
        <end position="109"/>
    </location>
</feature>
<feature type="transmembrane region" description="Helical" evidence="9">
    <location>
        <begin position="61"/>
        <end position="79"/>
    </location>
</feature>
<evidence type="ECO:0000256" key="9">
    <source>
        <dbReference type="SAM" id="Phobius"/>
    </source>
</evidence>
<dbReference type="GO" id="GO:0016020">
    <property type="term" value="C:membrane"/>
    <property type="evidence" value="ECO:0007669"/>
    <property type="project" value="UniProtKB-SubCell"/>
</dbReference>
<evidence type="ECO:0008006" key="11">
    <source>
        <dbReference type="Google" id="ProtNLM"/>
    </source>
</evidence>
<feature type="transmembrane region" description="Helical" evidence="9">
    <location>
        <begin position="121"/>
        <end position="144"/>
    </location>
</feature>
<feature type="transmembrane region" description="Helical" evidence="9">
    <location>
        <begin position="379"/>
        <end position="397"/>
    </location>
</feature>
<evidence type="ECO:0000256" key="8">
    <source>
        <dbReference type="SAM" id="MobiDB-lite"/>
    </source>
</evidence>
<dbReference type="EMBL" id="HBEL01019037">
    <property type="protein sequence ID" value="CAD8412894.1"/>
    <property type="molecule type" value="Transcribed_RNA"/>
</dbReference>
<keyword evidence="6 9" id="KW-1133">Transmembrane helix</keyword>
<evidence type="ECO:0000256" key="7">
    <source>
        <dbReference type="ARBA" id="ARBA00023136"/>
    </source>
</evidence>
<proteinExistence type="inferred from homology"/>
<comment type="subcellular location">
    <subcellularLocation>
        <location evidence="1">Membrane</location>
        <topology evidence="1">Multi-pass membrane protein</topology>
    </subcellularLocation>
</comment>
<feature type="transmembrane region" description="Helical" evidence="9">
    <location>
        <begin position="291"/>
        <end position="310"/>
    </location>
</feature>
<keyword evidence="7 9" id="KW-0472">Membrane</keyword>
<evidence type="ECO:0000313" key="10">
    <source>
        <dbReference type="EMBL" id="CAD8412894.1"/>
    </source>
</evidence>
<organism evidence="10">
    <name type="scientific">Proboscia inermis</name>
    <dbReference type="NCBI Taxonomy" id="420281"/>
    <lineage>
        <taxon>Eukaryota</taxon>
        <taxon>Sar</taxon>
        <taxon>Stramenopiles</taxon>
        <taxon>Ochrophyta</taxon>
        <taxon>Bacillariophyta</taxon>
        <taxon>Coscinodiscophyceae</taxon>
        <taxon>Rhizosoleniophycidae</taxon>
        <taxon>Rhizosoleniales</taxon>
        <taxon>Rhizosoleniaceae</taxon>
        <taxon>Proboscia</taxon>
    </lineage>
</organism>
<comment type="similarity">
    <text evidence="2">Belongs to the SLC43A transporter (TC 2.A.1.44) family.</text>
</comment>
<dbReference type="InterPro" id="IPR036259">
    <property type="entry name" value="MFS_trans_sf"/>
</dbReference>
<evidence type="ECO:0000256" key="6">
    <source>
        <dbReference type="ARBA" id="ARBA00022989"/>
    </source>
</evidence>
<dbReference type="AlphaFoldDB" id="A0A7S0C654"/>
<dbReference type="SUPFAM" id="SSF103473">
    <property type="entry name" value="MFS general substrate transporter"/>
    <property type="match status" value="1"/>
</dbReference>
<keyword evidence="4 9" id="KW-0812">Transmembrane</keyword>
<feature type="transmembrane region" description="Helical" evidence="9">
    <location>
        <begin position="255"/>
        <end position="275"/>
    </location>
</feature>
<dbReference type="Gene3D" id="1.20.1250.20">
    <property type="entry name" value="MFS general substrate transporter like domains"/>
    <property type="match status" value="1"/>
</dbReference>
<evidence type="ECO:0000256" key="4">
    <source>
        <dbReference type="ARBA" id="ARBA00022692"/>
    </source>
</evidence>
<feature type="transmembrane region" description="Helical" evidence="9">
    <location>
        <begin position="322"/>
        <end position="340"/>
    </location>
</feature>
<feature type="transmembrane region" description="Helical" evidence="9">
    <location>
        <begin position="34"/>
        <end position="54"/>
    </location>
</feature>
<reference evidence="10" key="1">
    <citation type="submission" date="2021-01" db="EMBL/GenBank/DDBJ databases">
        <authorList>
            <person name="Corre E."/>
            <person name="Pelletier E."/>
            <person name="Niang G."/>
            <person name="Scheremetjew M."/>
            <person name="Finn R."/>
            <person name="Kale V."/>
            <person name="Holt S."/>
            <person name="Cochrane G."/>
            <person name="Meng A."/>
            <person name="Brown T."/>
            <person name="Cohen L."/>
        </authorList>
    </citation>
    <scope>NUCLEOTIDE SEQUENCE</scope>
    <source>
        <strain evidence="10">CCAP1064/1</strain>
    </source>
</reference>
<feature type="region of interest" description="Disordered" evidence="8">
    <location>
        <begin position="446"/>
        <end position="467"/>
    </location>
</feature>
<feature type="transmembrane region" description="Helical" evidence="9">
    <location>
        <begin position="409"/>
        <end position="430"/>
    </location>
</feature>
<evidence type="ECO:0000256" key="2">
    <source>
        <dbReference type="ARBA" id="ARBA00006595"/>
    </source>
</evidence>
<dbReference type="InterPro" id="IPR052599">
    <property type="entry name" value="SLC43A_AATransporter"/>
</dbReference>
<sequence>MDDTSTTSKTASGDGYNENDVITACAEQMRCYNAIFTLGQFLINFASLPVGFFIDMISKPVYFTMAGICQITGFILFGISDSNNLDYFAIAYGLMALGGSMSIIGALPASFLVRPRRYQPLLLAASSCLFDASSIIFYLIYKIALVFPIAFTRKRAFFGLAIVAFIIYTILVACWVILEKKDWKQVCDNENDIGVENNEEVDGGNSHNNVVTFDQDNQDHRKKRVTVASTSILHSRRIHNQRLHELSVIQQFDSFDFTVIFVFFSVHVLQCNLYIETVNEYLTSIGDNDGIYAKIFSLVLPCGIIFIPFIDATIQKVGSVNTLKLTNAFSLIFGFILLFPNLTVQTINFGIFTCFRAYLYATFNTYIAETFGLSTIGRMIGCTCTIGSFFTLLQYPAASIAEGYVGDGFGVVNLFVLVISCLPVIITAWYSNIILEKERYHNLGKNGDANESSGEQLPLMGKKIGGD</sequence>
<evidence type="ECO:0000256" key="5">
    <source>
        <dbReference type="ARBA" id="ARBA00022970"/>
    </source>
</evidence>
<gene>
    <name evidence="10" type="ORF">PINE0816_LOCUS9023</name>
</gene>